<evidence type="ECO:0000313" key="1">
    <source>
        <dbReference type="EMBL" id="CUO26103.1"/>
    </source>
</evidence>
<dbReference type="Pfam" id="PF13155">
    <property type="entry name" value="Toprim_2"/>
    <property type="match status" value="1"/>
</dbReference>
<protein>
    <submittedName>
        <fullName evidence="1">Uncharacterized protein conserved in bacteria</fullName>
    </submittedName>
</protein>
<keyword evidence="2" id="KW-1185">Reference proteome</keyword>
<organism evidence="1 2">
    <name type="scientific">Sarcina ventriculi</name>
    <name type="common">Clostridium ventriculi</name>
    <dbReference type="NCBI Taxonomy" id="1267"/>
    <lineage>
        <taxon>Bacteria</taxon>
        <taxon>Bacillati</taxon>
        <taxon>Bacillota</taxon>
        <taxon>Clostridia</taxon>
        <taxon>Eubacteriales</taxon>
        <taxon>Clostridiaceae</taxon>
        <taxon>Sarcina</taxon>
    </lineage>
</organism>
<name>A0ABM9UXJ0_SARVE</name>
<gene>
    <name evidence="1" type="ORF">ERS852473_02324</name>
</gene>
<dbReference type="Proteomes" id="UP000095488">
    <property type="component" value="Unassembled WGS sequence"/>
</dbReference>
<accession>A0ABM9UXJ0</accession>
<dbReference type="Gene3D" id="3.40.1360.10">
    <property type="match status" value="1"/>
</dbReference>
<sequence length="307" mass="35458">MKMNDIEQAKIIPINEVLEKYGNTCPKCGHVLDIGNTNRCRCHKCSTNYSTVDLIQGLYGVNIPRAIEILSNGNIKLIQKERLEKIRIEYKEKQAKNEKHIKRVNNMIFKNSIEPTEACLEYLNSRCIKDSLKGLDKAYIEIKSNIYNGNETIIYRFRKQGSGIQKALKKNEKRFVRNIGTVKPLIHKAYNSNKYIIVEGIEDALTCHVLGYNFICLNSISNTSKLIEIIKSNIEKFKDKELLICTDYDKGGMDSFEQLEKFFYSTGLNYGVPFFYADMLDNNCKDINEYFVKIRQQGGKKILNDKN</sequence>
<dbReference type="EMBL" id="CYZR01000018">
    <property type="protein sequence ID" value="CUO26103.1"/>
    <property type="molecule type" value="Genomic_DNA"/>
</dbReference>
<evidence type="ECO:0000313" key="2">
    <source>
        <dbReference type="Proteomes" id="UP000095488"/>
    </source>
</evidence>
<dbReference type="SUPFAM" id="SSF56731">
    <property type="entry name" value="DNA primase core"/>
    <property type="match status" value="1"/>
</dbReference>
<comment type="caution">
    <text evidence="1">The sequence shown here is derived from an EMBL/GenBank/DDBJ whole genome shotgun (WGS) entry which is preliminary data.</text>
</comment>
<proteinExistence type="predicted"/>
<reference evidence="1 2" key="1">
    <citation type="submission" date="2015-09" db="EMBL/GenBank/DDBJ databases">
        <authorList>
            <consortium name="Pathogen Informatics"/>
        </authorList>
    </citation>
    <scope>NUCLEOTIDE SEQUENCE [LARGE SCALE GENOMIC DNA]</scope>
    <source>
        <strain evidence="1 2">2789STDY5834858</strain>
    </source>
</reference>
<dbReference type="InterPro" id="IPR034154">
    <property type="entry name" value="TOPRIM_DnaG/twinkle"/>
</dbReference>
<dbReference type="CDD" id="cd01029">
    <property type="entry name" value="TOPRIM_primases"/>
    <property type="match status" value="1"/>
</dbReference>